<organism evidence="1 2">
    <name type="scientific">Paenibacillus phoenicis</name>
    <dbReference type="NCBI Taxonomy" id="554117"/>
    <lineage>
        <taxon>Bacteria</taxon>
        <taxon>Bacillati</taxon>
        <taxon>Bacillota</taxon>
        <taxon>Bacilli</taxon>
        <taxon>Bacillales</taxon>
        <taxon>Paenibacillaceae</taxon>
        <taxon>Paenibacillus</taxon>
    </lineage>
</organism>
<sequence length="63" mass="7541">MDKIQIADQGSTFAVLFVQDGNPHEMDRRNTFADAEEFAFYLAARLKVDVYYRDKRLEPRRKW</sequence>
<reference evidence="1 2" key="1">
    <citation type="submission" date="2023-12" db="EMBL/GenBank/DDBJ databases">
        <title>Whole genome sequencing of Paenibacillus phoenicis isolated from the Phoenix Mars Lander spacecraft assembly facility.</title>
        <authorList>
            <person name="Garcia A."/>
            <person name="Venkateswaran K."/>
        </authorList>
    </citation>
    <scope>NUCLEOTIDE SEQUENCE [LARGE SCALE GENOMIC DNA]</scope>
    <source>
        <strain evidence="1 2">3PO2SA</strain>
    </source>
</reference>
<accession>A0ABU5PL21</accession>
<evidence type="ECO:0000313" key="2">
    <source>
        <dbReference type="Proteomes" id="UP001292216"/>
    </source>
</evidence>
<keyword evidence="2" id="KW-1185">Reference proteome</keyword>
<evidence type="ECO:0000313" key="1">
    <source>
        <dbReference type="EMBL" id="MEA3570646.1"/>
    </source>
</evidence>
<dbReference type="RefSeq" id="WP_323077391.1">
    <property type="nucleotide sequence ID" value="NZ_CBCSKM010000010.1"/>
</dbReference>
<gene>
    <name evidence="1" type="ORF">U9M73_11615</name>
</gene>
<dbReference type="Proteomes" id="UP001292216">
    <property type="component" value="Unassembled WGS sequence"/>
</dbReference>
<proteinExistence type="predicted"/>
<protein>
    <submittedName>
        <fullName evidence="1">Uncharacterized protein</fullName>
    </submittedName>
</protein>
<dbReference type="EMBL" id="JAYERP010000001">
    <property type="protein sequence ID" value="MEA3570646.1"/>
    <property type="molecule type" value="Genomic_DNA"/>
</dbReference>
<name>A0ABU5PL21_9BACL</name>
<comment type="caution">
    <text evidence="1">The sequence shown here is derived from an EMBL/GenBank/DDBJ whole genome shotgun (WGS) entry which is preliminary data.</text>
</comment>